<dbReference type="InterPro" id="IPR001223">
    <property type="entry name" value="Glyco_hydro18_cat"/>
</dbReference>
<feature type="domain" description="Peptidase S1" evidence="5">
    <location>
        <begin position="135"/>
        <end position="381"/>
    </location>
</feature>
<dbReference type="SMART" id="SM00636">
    <property type="entry name" value="Glyco_18"/>
    <property type="match status" value="1"/>
</dbReference>
<keyword evidence="1 4" id="KW-0732">Signal</keyword>
<feature type="domain" description="GH18" evidence="6">
    <location>
        <begin position="409"/>
        <end position="794"/>
    </location>
</feature>
<accession>A0A9N9RJ12</accession>
<dbReference type="SMART" id="SM00020">
    <property type="entry name" value="Tryp_SPc"/>
    <property type="match status" value="1"/>
</dbReference>
<dbReference type="Pfam" id="PF00089">
    <property type="entry name" value="Trypsin"/>
    <property type="match status" value="1"/>
</dbReference>
<comment type="similarity">
    <text evidence="3">Belongs to the peptidase S1 family. CLIP subfamily.</text>
</comment>
<dbReference type="Proteomes" id="UP001153620">
    <property type="component" value="Chromosome 1"/>
</dbReference>
<dbReference type="InterPro" id="IPR001254">
    <property type="entry name" value="Trypsin_dom"/>
</dbReference>
<dbReference type="PROSITE" id="PS00134">
    <property type="entry name" value="TRYPSIN_HIS"/>
    <property type="match status" value="1"/>
</dbReference>
<evidence type="ECO:0000256" key="3">
    <source>
        <dbReference type="ARBA" id="ARBA00024195"/>
    </source>
</evidence>
<dbReference type="InterPro" id="IPR043504">
    <property type="entry name" value="Peptidase_S1_PA_chymotrypsin"/>
</dbReference>
<dbReference type="CDD" id="cd00190">
    <property type="entry name" value="Tryp_SPc"/>
    <property type="match status" value="1"/>
</dbReference>
<dbReference type="PROSITE" id="PS50240">
    <property type="entry name" value="TRYPSIN_DOM"/>
    <property type="match status" value="1"/>
</dbReference>
<sequence>MKRLTLKLVLLFYVLNATLGNANQPYGSTCSLEDGAVGFCADIAHCPSIAKLLRNQLITADQIKVCNKLSRYMCCPYSKSEDTTQESITSKSQTITNADDSTTTEGQIDLVKLSDIEYQNKNYTCGSSGISISLIVNGTQSERGAWPWLLTLHRFQNNFMFCGGTLISANAVVTAAHCMQDKGQKYPLTPNEFVVKLGRYDLSQFYERDAVDAYALDIFIHPNWKFFTREYDSDIAIIKLSAPVRFSTVISPVCLWKSNDPLSVSAGKIVGYGRSESNTVHEMIPRELDMKIISNEGCFLKDPKFAFISSSKTFCAGRDEYSAACRGDSGNGFFVNVNDRWYLRGIISASFIHMNNTCDTSSNTLFTNILKFSKWIEEKAPTIEKQFEEEPRVEPREELTSQDLVRHDKEIICSFTSLAVYRKKGGKFTVDSFNPKMCTTAIYHFAGLDQNFELQSLDPWLDLPDDNGLNGYKKFTDLKKSHPQLRMLLSVGGWNEGVKNYSNLASNETLRKNFAAQSATFLKEFGFDGLNFYWDFPGDTRRGGTAADKENLSHLLREISEVYRQQNLYLSATLRTKDWIVSSAYDIEEVSKHVDAIYMITFEYASSWDMKIGYPAALKSNLQGDNIDSAVNFFIDQKVPKNKMIIGIMLQAQTYTTDTNGLIGDDCEQEGFPGPIIQSSVLVGYNEICLMESQKEWTYEFDKVASQMIGRFKENGITHVAIYDTPRSVANKVKYTMEKDLLGVWAWSIDTDDFRGNCPIDTSTYTDFRGLRPKLTTKKDFPLLRTINDVIKFMNNKRN</sequence>
<protein>
    <submittedName>
        <fullName evidence="7">Uncharacterized protein</fullName>
    </submittedName>
</protein>
<evidence type="ECO:0000313" key="8">
    <source>
        <dbReference type="Proteomes" id="UP001153620"/>
    </source>
</evidence>
<dbReference type="InterPro" id="IPR001314">
    <property type="entry name" value="Peptidase_S1A"/>
</dbReference>
<dbReference type="AlphaFoldDB" id="A0A9N9RJ12"/>
<dbReference type="GO" id="GO:0005975">
    <property type="term" value="P:carbohydrate metabolic process"/>
    <property type="evidence" value="ECO:0007669"/>
    <property type="project" value="InterPro"/>
</dbReference>
<organism evidence="7 8">
    <name type="scientific">Chironomus riparius</name>
    <dbReference type="NCBI Taxonomy" id="315576"/>
    <lineage>
        <taxon>Eukaryota</taxon>
        <taxon>Metazoa</taxon>
        <taxon>Ecdysozoa</taxon>
        <taxon>Arthropoda</taxon>
        <taxon>Hexapoda</taxon>
        <taxon>Insecta</taxon>
        <taxon>Pterygota</taxon>
        <taxon>Neoptera</taxon>
        <taxon>Endopterygota</taxon>
        <taxon>Diptera</taxon>
        <taxon>Nematocera</taxon>
        <taxon>Chironomoidea</taxon>
        <taxon>Chironomidae</taxon>
        <taxon>Chironominae</taxon>
        <taxon>Chironomus</taxon>
    </lineage>
</organism>
<dbReference type="GO" id="GO:0008061">
    <property type="term" value="F:chitin binding"/>
    <property type="evidence" value="ECO:0007669"/>
    <property type="project" value="InterPro"/>
</dbReference>
<dbReference type="PANTHER" id="PTHR11177:SF403">
    <property type="entry name" value="CHITINASE 2-RELATED"/>
    <property type="match status" value="1"/>
</dbReference>
<proteinExistence type="inferred from homology"/>
<reference evidence="7" key="1">
    <citation type="submission" date="2022-01" db="EMBL/GenBank/DDBJ databases">
        <authorList>
            <person name="King R."/>
        </authorList>
    </citation>
    <scope>NUCLEOTIDE SEQUENCE</scope>
</reference>
<dbReference type="GO" id="GO:0005576">
    <property type="term" value="C:extracellular region"/>
    <property type="evidence" value="ECO:0007669"/>
    <property type="project" value="TreeGrafter"/>
</dbReference>
<dbReference type="EMBL" id="OU895877">
    <property type="protein sequence ID" value="CAG9797990.1"/>
    <property type="molecule type" value="Genomic_DNA"/>
</dbReference>
<dbReference type="InterPro" id="IPR018114">
    <property type="entry name" value="TRYPSIN_HIS"/>
</dbReference>
<dbReference type="GO" id="GO:0004568">
    <property type="term" value="F:chitinase activity"/>
    <property type="evidence" value="ECO:0007669"/>
    <property type="project" value="TreeGrafter"/>
</dbReference>
<evidence type="ECO:0000256" key="4">
    <source>
        <dbReference type="SAM" id="SignalP"/>
    </source>
</evidence>
<dbReference type="PROSITE" id="PS51910">
    <property type="entry name" value="GH18_2"/>
    <property type="match status" value="1"/>
</dbReference>
<keyword evidence="8" id="KW-1185">Reference proteome</keyword>
<name>A0A9N9RJ12_9DIPT</name>
<dbReference type="OrthoDB" id="7779533at2759"/>
<evidence type="ECO:0000313" key="7">
    <source>
        <dbReference type="EMBL" id="CAG9797990.1"/>
    </source>
</evidence>
<dbReference type="SUPFAM" id="SSF51445">
    <property type="entry name" value="(Trans)glycosidases"/>
    <property type="match status" value="1"/>
</dbReference>
<dbReference type="GO" id="GO:0006032">
    <property type="term" value="P:chitin catabolic process"/>
    <property type="evidence" value="ECO:0007669"/>
    <property type="project" value="TreeGrafter"/>
</dbReference>
<dbReference type="Pfam" id="PF00704">
    <property type="entry name" value="Glyco_hydro_18"/>
    <property type="match status" value="1"/>
</dbReference>
<keyword evidence="2" id="KW-1015">Disulfide bond</keyword>
<dbReference type="InterPro" id="IPR011583">
    <property type="entry name" value="Chitinase_II/V-like_cat"/>
</dbReference>
<evidence type="ECO:0000259" key="6">
    <source>
        <dbReference type="PROSITE" id="PS51910"/>
    </source>
</evidence>
<dbReference type="InterPro" id="IPR050314">
    <property type="entry name" value="Glycosyl_Hydrlase_18"/>
</dbReference>
<dbReference type="SUPFAM" id="SSF50494">
    <property type="entry name" value="Trypsin-like serine proteases"/>
    <property type="match status" value="1"/>
</dbReference>
<dbReference type="InterPro" id="IPR009003">
    <property type="entry name" value="Peptidase_S1_PA"/>
</dbReference>
<feature type="chain" id="PRO_5040432344" evidence="4">
    <location>
        <begin position="21"/>
        <end position="799"/>
    </location>
</feature>
<dbReference type="PANTHER" id="PTHR11177">
    <property type="entry name" value="CHITINASE"/>
    <property type="match status" value="1"/>
</dbReference>
<dbReference type="Gene3D" id="3.10.50.10">
    <property type="match status" value="1"/>
</dbReference>
<dbReference type="GO" id="GO:0006508">
    <property type="term" value="P:proteolysis"/>
    <property type="evidence" value="ECO:0007669"/>
    <property type="project" value="InterPro"/>
</dbReference>
<dbReference type="InterPro" id="IPR017853">
    <property type="entry name" value="GH"/>
</dbReference>
<evidence type="ECO:0000259" key="5">
    <source>
        <dbReference type="PROSITE" id="PS50240"/>
    </source>
</evidence>
<dbReference type="PRINTS" id="PR00722">
    <property type="entry name" value="CHYMOTRYPSIN"/>
</dbReference>
<dbReference type="InterPro" id="IPR029070">
    <property type="entry name" value="Chitinase_insertion_sf"/>
</dbReference>
<gene>
    <name evidence="7" type="ORF">CHIRRI_LOCUS975</name>
</gene>
<reference evidence="7" key="2">
    <citation type="submission" date="2022-10" db="EMBL/GenBank/DDBJ databases">
        <authorList>
            <consortium name="ENA_rothamsted_submissions"/>
            <consortium name="culmorum"/>
            <person name="King R."/>
        </authorList>
    </citation>
    <scope>NUCLEOTIDE SEQUENCE</scope>
</reference>
<dbReference type="FunFam" id="2.40.10.10:FF:000068">
    <property type="entry name" value="transmembrane protease serine 2"/>
    <property type="match status" value="1"/>
</dbReference>
<dbReference type="GO" id="GO:0004252">
    <property type="term" value="F:serine-type endopeptidase activity"/>
    <property type="evidence" value="ECO:0007669"/>
    <property type="project" value="InterPro"/>
</dbReference>
<feature type="signal peptide" evidence="4">
    <location>
        <begin position="1"/>
        <end position="20"/>
    </location>
</feature>
<evidence type="ECO:0000256" key="1">
    <source>
        <dbReference type="ARBA" id="ARBA00022729"/>
    </source>
</evidence>
<dbReference type="Gene3D" id="2.40.10.10">
    <property type="entry name" value="Trypsin-like serine proteases"/>
    <property type="match status" value="1"/>
</dbReference>
<evidence type="ECO:0000256" key="2">
    <source>
        <dbReference type="ARBA" id="ARBA00023157"/>
    </source>
</evidence>
<dbReference type="Gene3D" id="3.20.20.80">
    <property type="entry name" value="Glycosidases"/>
    <property type="match status" value="1"/>
</dbReference>